<comment type="caution">
    <text evidence="1">The sequence shown here is derived from an EMBL/GenBank/DDBJ whole genome shotgun (WGS) entry which is preliminary data.</text>
</comment>
<gene>
    <name evidence="1" type="ORF">ILUMI_05323</name>
</gene>
<dbReference type="EMBL" id="VTPC01001964">
    <property type="protein sequence ID" value="KAF2900864.1"/>
    <property type="molecule type" value="Genomic_DNA"/>
</dbReference>
<keyword evidence="2" id="KW-1185">Reference proteome</keyword>
<protein>
    <submittedName>
        <fullName evidence="1">Uncharacterized protein</fullName>
    </submittedName>
</protein>
<proteinExistence type="predicted"/>
<dbReference type="AlphaFoldDB" id="A0A8K0D7Y3"/>
<evidence type="ECO:0000313" key="2">
    <source>
        <dbReference type="Proteomes" id="UP000801492"/>
    </source>
</evidence>
<organism evidence="1 2">
    <name type="scientific">Ignelater luminosus</name>
    <name type="common">Cucubano</name>
    <name type="synonym">Pyrophorus luminosus</name>
    <dbReference type="NCBI Taxonomy" id="2038154"/>
    <lineage>
        <taxon>Eukaryota</taxon>
        <taxon>Metazoa</taxon>
        <taxon>Ecdysozoa</taxon>
        <taxon>Arthropoda</taxon>
        <taxon>Hexapoda</taxon>
        <taxon>Insecta</taxon>
        <taxon>Pterygota</taxon>
        <taxon>Neoptera</taxon>
        <taxon>Endopterygota</taxon>
        <taxon>Coleoptera</taxon>
        <taxon>Polyphaga</taxon>
        <taxon>Elateriformia</taxon>
        <taxon>Elateroidea</taxon>
        <taxon>Elateridae</taxon>
        <taxon>Agrypninae</taxon>
        <taxon>Pyrophorini</taxon>
        <taxon>Ignelater</taxon>
    </lineage>
</organism>
<name>A0A8K0D7Y3_IGNLU</name>
<dbReference type="Proteomes" id="UP000801492">
    <property type="component" value="Unassembled WGS sequence"/>
</dbReference>
<reference evidence="1" key="1">
    <citation type="submission" date="2019-08" db="EMBL/GenBank/DDBJ databases">
        <title>The genome of the North American firefly Photinus pyralis.</title>
        <authorList>
            <consortium name="Photinus pyralis genome working group"/>
            <person name="Fallon T.R."/>
            <person name="Sander Lower S.E."/>
            <person name="Weng J.-K."/>
        </authorList>
    </citation>
    <scope>NUCLEOTIDE SEQUENCE</scope>
    <source>
        <strain evidence="1">TRF0915ILg1</strain>
        <tissue evidence="1">Whole body</tissue>
    </source>
</reference>
<sequence length="77" mass="9015">MAIGRVLRRIKISEVRGLAVSKQKKKTRARVRSDHNIERLRALVAADRRLTIRMLSVELGINKKTLRQMLHDNLQMR</sequence>
<evidence type="ECO:0000313" key="1">
    <source>
        <dbReference type="EMBL" id="KAF2900864.1"/>
    </source>
</evidence>
<accession>A0A8K0D7Y3</accession>